<comment type="caution">
    <text evidence="1">The sequence shown here is derived from an EMBL/GenBank/DDBJ whole genome shotgun (WGS) entry which is preliminary data.</text>
</comment>
<protein>
    <submittedName>
        <fullName evidence="1">Uncharacterized protein</fullName>
    </submittedName>
</protein>
<dbReference type="Proteomes" id="UP000251960">
    <property type="component" value="Chromosome 1"/>
</dbReference>
<sequence length="29" mass="3180">MECHCCGAQIQRHLSSHRSQGIEGPVSDL</sequence>
<accession>A0A317YDZ0</accession>
<proteinExistence type="predicted"/>
<evidence type="ECO:0000313" key="1">
    <source>
        <dbReference type="EMBL" id="PWZ56753.1"/>
    </source>
</evidence>
<dbReference type="AlphaFoldDB" id="A0A317YDZ0"/>
<reference evidence="1" key="1">
    <citation type="journal article" date="2018" name="Nat. Genet.">
        <title>Extensive intraspecific gene order and gene structural variations between Mo17 and other maize genomes.</title>
        <authorList>
            <person name="Sun S."/>
            <person name="Zhou Y."/>
            <person name="Chen J."/>
            <person name="Shi J."/>
            <person name="Zhao H."/>
            <person name="Zhao H."/>
            <person name="Song W."/>
            <person name="Zhang M."/>
            <person name="Cui Y."/>
            <person name="Dong X."/>
            <person name="Liu H."/>
            <person name="Ma X."/>
            <person name="Jiao Y."/>
            <person name="Wang B."/>
            <person name="Wei X."/>
            <person name="Stein J.C."/>
            <person name="Glaubitz J.C."/>
            <person name="Lu F."/>
            <person name="Yu G."/>
            <person name="Liang C."/>
            <person name="Fengler K."/>
            <person name="Li B."/>
            <person name="Rafalski A."/>
            <person name="Schnable P.S."/>
            <person name="Ware D.H."/>
            <person name="Buckler E.S."/>
            <person name="Lai J."/>
        </authorList>
    </citation>
    <scope>NUCLEOTIDE SEQUENCE [LARGE SCALE GENOMIC DNA]</scope>
    <source>
        <tissue evidence="1">Seedling</tissue>
    </source>
</reference>
<dbReference type="EMBL" id="NCVQ01000001">
    <property type="protein sequence ID" value="PWZ56753.1"/>
    <property type="molecule type" value="Genomic_DNA"/>
</dbReference>
<name>A0A317YDZ0_MAIZE</name>
<organism evidence="1">
    <name type="scientific">Zea mays</name>
    <name type="common">Maize</name>
    <dbReference type="NCBI Taxonomy" id="4577"/>
    <lineage>
        <taxon>Eukaryota</taxon>
        <taxon>Viridiplantae</taxon>
        <taxon>Streptophyta</taxon>
        <taxon>Embryophyta</taxon>
        <taxon>Tracheophyta</taxon>
        <taxon>Spermatophyta</taxon>
        <taxon>Magnoliopsida</taxon>
        <taxon>Liliopsida</taxon>
        <taxon>Poales</taxon>
        <taxon>Poaceae</taxon>
        <taxon>PACMAD clade</taxon>
        <taxon>Panicoideae</taxon>
        <taxon>Andropogonodae</taxon>
        <taxon>Andropogoneae</taxon>
        <taxon>Tripsacinae</taxon>
        <taxon>Zea</taxon>
    </lineage>
</organism>
<gene>
    <name evidence="1" type="ORF">Zm00014a_007329</name>
</gene>